<dbReference type="Proteomes" id="UP000366051">
    <property type="component" value="Chromosome"/>
</dbReference>
<organism evidence="1 2">
    <name type="scientific">Heliorestis convoluta</name>
    <dbReference type="NCBI Taxonomy" id="356322"/>
    <lineage>
        <taxon>Bacteria</taxon>
        <taxon>Bacillati</taxon>
        <taxon>Bacillota</taxon>
        <taxon>Clostridia</taxon>
        <taxon>Eubacteriales</taxon>
        <taxon>Heliobacteriaceae</taxon>
        <taxon>Heliorestis</taxon>
    </lineage>
</organism>
<dbReference type="KEGG" id="hcv:FTV88_0692"/>
<keyword evidence="2" id="KW-1185">Reference proteome</keyword>
<dbReference type="RefSeq" id="WP_153724365.1">
    <property type="nucleotide sequence ID" value="NZ_CP045875.1"/>
</dbReference>
<proteinExistence type="predicted"/>
<sequence>MNMLDISLEILARDKEALIKIGSLLNEYFTLQGLYVYTNYLEKKEDFNTFHLRLEEELEEQCQKLNCLRILQRTYNQTRDYLPSIRLQFSEPNNQLTEVSSFCKLG</sequence>
<reference evidence="2" key="1">
    <citation type="submission" date="2019-11" db="EMBL/GenBank/DDBJ databases">
        <title>Genome sequence of Heliorestis convoluta strain HH, an alkaliphilic and minimalistic phototrophic bacterium from a soda lake in Egypt.</title>
        <authorList>
            <person name="Dewey E.D."/>
            <person name="Stokes L.M."/>
            <person name="Burchell B.M."/>
            <person name="Shaffer K.N."/>
            <person name="Huntington A.M."/>
            <person name="Baker J.M."/>
            <person name="Nadendla S."/>
            <person name="Giglio M.G."/>
            <person name="Touchman J.W."/>
            <person name="Blankenship R.E."/>
            <person name="Madigan M.T."/>
            <person name="Sattley W.M."/>
        </authorList>
    </citation>
    <scope>NUCLEOTIDE SEQUENCE [LARGE SCALE GENOMIC DNA]</scope>
    <source>
        <strain evidence="2">HH</strain>
    </source>
</reference>
<evidence type="ECO:0000313" key="1">
    <source>
        <dbReference type="EMBL" id="QGG46870.1"/>
    </source>
</evidence>
<accession>A0A5Q2N3G5</accession>
<evidence type="ECO:0000313" key="2">
    <source>
        <dbReference type="Proteomes" id="UP000366051"/>
    </source>
</evidence>
<name>A0A5Q2N3G5_9FIRM</name>
<gene>
    <name evidence="1" type="ORF">FTV88_0692</name>
</gene>
<protein>
    <submittedName>
        <fullName evidence="1">Uncharacterized protein</fullName>
    </submittedName>
</protein>
<dbReference type="EMBL" id="CP045875">
    <property type="protein sequence ID" value="QGG46870.1"/>
    <property type="molecule type" value="Genomic_DNA"/>
</dbReference>
<dbReference type="AlphaFoldDB" id="A0A5Q2N3G5"/>